<feature type="transmembrane region" description="Helical" evidence="5">
    <location>
        <begin position="30"/>
        <end position="48"/>
    </location>
</feature>
<gene>
    <name evidence="7" type="ORF">MOBUDSM44075_04804</name>
</gene>
<dbReference type="PATRIC" id="fig|1807.14.peg.4840"/>
<keyword evidence="4 5" id="KW-0472">Membrane</keyword>
<feature type="transmembrane region" description="Helical" evidence="5">
    <location>
        <begin position="492"/>
        <end position="513"/>
    </location>
</feature>
<comment type="caution">
    <text evidence="7">The sequence shown here is derived from an EMBL/GenBank/DDBJ whole genome shotgun (WGS) entry which is preliminary data.</text>
</comment>
<dbReference type="InterPro" id="IPR049453">
    <property type="entry name" value="Memb_transporter_dom"/>
</dbReference>
<protein>
    <submittedName>
        <fullName evidence="7">Fusaric acid resistance protein family protein</fullName>
    </submittedName>
</protein>
<feature type="transmembrane region" description="Helical" evidence="5">
    <location>
        <begin position="153"/>
        <end position="172"/>
    </location>
</feature>
<name>A0A0J6VIT2_9MYCO</name>
<feature type="transmembrane region" description="Helical" evidence="5">
    <location>
        <begin position="519"/>
        <end position="535"/>
    </location>
</feature>
<organism evidence="7 8">
    <name type="scientific">Mycolicibacterium obuense</name>
    <dbReference type="NCBI Taxonomy" id="1807"/>
    <lineage>
        <taxon>Bacteria</taxon>
        <taxon>Bacillati</taxon>
        <taxon>Actinomycetota</taxon>
        <taxon>Actinomycetes</taxon>
        <taxon>Mycobacteriales</taxon>
        <taxon>Mycobacteriaceae</taxon>
        <taxon>Mycolicibacterium</taxon>
    </lineage>
</organism>
<feature type="transmembrane region" description="Helical" evidence="5">
    <location>
        <begin position="438"/>
        <end position="458"/>
    </location>
</feature>
<evidence type="ECO:0000256" key="4">
    <source>
        <dbReference type="ARBA" id="ARBA00023136"/>
    </source>
</evidence>
<feature type="domain" description="Integral membrane bound transporter" evidence="6">
    <location>
        <begin position="403"/>
        <end position="529"/>
    </location>
</feature>
<evidence type="ECO:0000313" key="7">
    <source>
        <dbReference type="EMBL" id="KMO69378.1"/>
    </source>
</evidence>
<evidence type="ECO:0000256" key="3">
    <source>
        <dbReference type="ARBA" id="ARBA00022989"/>
    </source>
</evidence>
<sequence length="717" mass="75922">MTTAPTLDVRARIVRRMHQRDPDNDALRRAVRAATVVPIAAGTSFLVGGGNPQTALFTLFGSVALLVFSDFPGNRQNRAVAYAGLGLNGFVLITLGTLIAPYPWPAVALMFALGVAVTFSGVLSETVAAGQRATLLTFVLPACTPPGPIGERLAGWAIALAVCVPAALFVLPPRHHGQLRRRAARACHTLADRIEGTASPGDVRRAMDRLRETFLGADFRPVGLTAGSRALVRVVDDLEWVSDRVGQDPGVTLRDRKAVVHVLRCAAAVLRISRRPARDVARMELDAALEVLRTTARGRWREDLDEILSAPDDDCAVELGRALLRRRTIAATIGATGRIIAAAAAADARPVWARALGLRLPPTGASDRLLPEAAAAAQITSGFLANRAVAVRNSVRTGLGLAIAVAVTHIFPVEHGFWVVLGALSVLRSSALSTGTRVWRAVTGTAIGFLLGALLIGLVGVDPVVLWVLMPLAVFGSAYVPEIASFTAAQAAFTMMVLIFFNLIVPTGWQVGLIRVEDVIVGALVGVVVSVLLWPRGASASVTRAIDSARAIFAGYLWAAVLRITRGAFEERNDEVATLSHRALAASRVIDDAVRQYLSEGGGDSDFRAPVVRSFHRAIRLRAAADLIADIPTPPPLAAYPAVREVVESHAEAIRDRVIGGTASSPPPVSDDFVRALRAETREKVADNDLGISAALPLLTVAALLGELELIYPASAG</sequence>
<accession>A0A0J6VIT2</accession>
<evidence type="ECO:0000256" key="5">
    <source>
        <dbReference type="SAM" id="Phobius"/>
    </source>
</evidence>
<reference evidence="7 8" key="1">
    <citation type="journal article" date="2015" name="Genome Biol. Evol.">
        <title>Characterization of Three Mycobacterium spp. with Potential Use in Bioremediation by Genome Sequencing and Comparative Genomics.</title>
        <authorList>
            <person name="Das S."/>
            <person name="Pettersson B.M."/>
            <person name="Behra P.R."/>
            <person name="Ramesh M."/>
            <person name="Dasgupta S."/>
            <person name="Bhattacharya A."/>
            <person name="Kirsebom L.A."/>
        </authorList>
    </citation>
    <scope>NUCLEOTIDE SEQUENCE [LARGE SCALE GENOMIC DNA]</scope>
    <source>
        <strain evidence="7 8">DSM 44075</strain>
    </source>
</reference>
<evidence type="ECO:0000256" key="2">
    <source>
        <dbReference type="ARBA" id="ARBA00022692"/>
    </source>
</evidence>
<dbReference type="AlphaFoldDB" id="A0A0J6VIT2"/>
<proteinExistence type="predicted"/>
<keyword evidence="2 5" id="KW-0812">Transmembrane</keyword>
<feature type="transmembrane region" description="Helical" evidence="5">
    <location>
        <begin position="106"/>
        <end position="123"/>
    </location>
</feature>
<dbReference type="GO" id="GO:0016020">
    <property type="term" value="C:membrane"/>
    <property type="evidence" value="ECO:0007669"/>
    <property type="project" value="UniProtKB-SubCell"/>
</dbReference>
<dbReference type="EMBL" id="JYNU01000057">
    <property type="protein sequence ID" value="KMO69378.1"/>
    <property type="molecule type" value="Genomic_DNA"/>
</dbReference>
<evidence type="ECO:0000256" key="1">
    <source>
        <dbReference type="ARBA" id="ARBA00004141"/>
    </source>
</evidence>
<feature type="transmembrane region" description="Helical" evidence="5">
    <location>
        <begin position="79"/>
        <end position="100"/>
    </location>
</feature>
<dbReference type="Proteomes" id="UP000036313">
    <property type="component" value="Unassembled WGS sequence"/>
</dbReference>
<comment type="subcellular location">
    <subcellularLocation>
        <location evidence="1">Membrane</location>
        <topology evidence="1">Multi-pass membrane protein</topology>
    </subcellularLocation>
</comment>
<keyword evidence="3 5" id="KW-1133">Transmembrane helix</keyword>
<evidence type="ECO:0000259" key="6">
    <source>
        <dbReference type="Pfam" id="PF13515"/>
    </source>
</evidence>
<dbReference type="Pfam" id="PF13515">
    <property type="entry name" value="FUSC_2"/>
    <property type="match status" value="1"/>
</dbReference>
<evidence type="ECO:0000313" key="8">
    <source>
        <dbReference type="Proteomes" id="UP000036313"/>
    </source>
</evidence>